<sequence length="75" mass="8361">MAMGKWVECVHLAVDILGNDTYKPFLGQLLSRTLGQLNWNLVTLPPGKSLLLSLGYLHSLATSVPSFFTRCHIIY</sequence>
<organism evidence="1 2">
    <name type="scientific">Amanita thiersii Skay4041</name>
    <dbReference type="NCBI Taxonomy" id="703135"/>
    <lineage>
        <taxon>Eukaryota</taxon>
        <taxon>Fungi</taxon>
        <taxon>Dikarya</taxon>
        <taxon>Basidiomycota</taxon>
        <taxon>Agaricomycotina</taxon>
        <taxon>Agaricomycetes</taxon>
        <taxon>Agaricomycetidae</taxon>
        <taxon>Agaricales</taxon>
        <taxon>Pluteineae</taxon>
        <taxon>Amanitaceae</taxon>
        <taxon>Amanita</taxon>
    </lineage>
</organism>
<keyword evidence="2" id="KW-1185">Reference proteome</keyword>
<dbReference type="Proteomes" id="UP000242287">
    <property type="component" value="Unassembled WGS sequence"/>
</dbReference>
<accession>A0A2A9NFY6</accession>
<proteinExistence type="predicted"/>
<gene>
    <name evidence="1" type="ORF">AMATHDRAFT_64085</name>
</gene>
<dbReference type="AlphaFoldDB" id="A0A2A9NFY6"/>
<reference evidence="1 2" key="1">
    <citation type="submission" date="2014-02" db="EMBL/GenBank/DDBJ databases">
        <title>Transposable element dynamics among asymbiotic and ectomycorrhizal Amanita fungi.</title>
        <authorList>
            <consortium name="DOE Joint Genome Institute"/>
            <person name="Hess J."/>
            <person name="Skrede I."/>
            <person name="Wolfe B."/>
            <person name="LaButti K."/>
            <person name="Ohm R.A."/>
            <person name="Grigoriev I.V."/>
            <person name="Pringle A."/>
        </authorList>
    </citation>
    <scope>NUCLEOTIDE SEQUENCE [LARGE SCALE GENOMIC DNA]</scope>
    <source>
        <strain evidence="1 2">SKay4041</strain>
    </source>
</reference>
<name>A0A2A9NFY6_9AGAR</name>
<evidence type="ECO:0000313" key="2">
    <source>
        <dbReference type="Proteomes" id="UP000242287"/>
    </source>
</evidence>
<dbReference type="EMBL" id="KZ302043">
    <property type="protein sequence ID" value="PFH48988.1"/>
    <property type="molecule type" value="Genomic_DNA"/>
</dbReference>
<protein>
    <submittedName>
        <fullName evidence="1">Uncharacterized protein</fullName>
    </submittedName>
</protein>
<evidence type="ECO:0000313" key="1">
    <source>
        <dbReference type="EMBL" id="PFH48988.1"/>
    </source>
</evidence>